<comment type="catalytic activity">
    <reaction evidence="1">
        <text>a 1,2-diacyl-sn-glycero-3-phosphocholine + H2O = a 1,2-diacyl-sn-glycero-3-phosphate + choline + H(+)</text>
        <dbReference type="Rhea" id="RHEA:14445"/>
        <dbReference type="ChEBI" id="CHEBI:15354"/>
        <dbReference type="ChEBI" id="CHEBI:15377"/>
        <dbReference type="ChEBI" id="CHEBI:15378"/>
        <dbReference type="ChEBI" id="CHEBI:57643"/>
        <dbReference type="ChEBI" id="CHEBI:58608"/>
        <dbReference type="EC" id="3.1.4.4"/>
    </reaction>
</comment>
<dbReference type="SUPFAM" id="SSF56024">
    <property type="entry name" value="Phospholipase D/nuclease"/>
    <property type="match status" value="2"/>
</dbReference>
<dbReference type="Gene3D" id="3.30.870.10">
    <property type="entry name" value="Endonuclease Chain A"/>
    <property type="match status" value="2"/>
</dbReference>
<evidence type="ECO:0000256" key="1">
    <source>
        <dbReference type="ARBA" id="ARBA00000798"/>
    </source>
</evidence>
<dbReference type="Proteomes" id="UP000228593">
    <property type="component" value="Unassembled WGS sequence"/>
</dbReference>
<dbReference type="GO" id="GO:0009395">
    <property type="term" value="P:phospholipid catabolic process"/>
    <property type="evidence" value="ECO:0007669"/>
    <property type="project" value="TreeGrafter"/>
</dbReference>
<sequence length="677" mass="76383">MSSEKYLRTEKVHIDEVSCQATSTIQWFAENKNKKGNATHPITHNNKLTVHICGKDGFAAIARDIAEAKDSIDLVCWGFDPAMELVRNGYTWPRAETYGDLLIAAGRRGVRVRLLVWYSYSGGKVQKHMPGYSHGTDPWRTADSDVEMQQINAQRSVQLIREHAREKRHKKEWNISGDELAAMAREEYCHSWYKAAFKGRLQGIDIRTRDGTADAIGGALEREATKPAFFERLGMKFAGTHHQKPILIDFAYENGRKAVAYVMGLNSVTDYWDTVEHCVENPLREQGAAKTKEEHAQGVDGCFDFETLKPYRDYACRIDGGRALIPLHENFEGAWDRAGGGSKVKPFVCAAPPAGLLRKAAPGDSTVQIVRTQPEEDDFTIKDIYFNATRVAAAGTGYLYMENQYFQYQEWAEHLLAIRKKVIAGWNRNCAKIGKDPEELPVMHVFVVIPAPEKAQMIPRTYETLASLGQQNRMTGQVKMIDQTNENARIQKTASKQFFGDAVDKRASAPQALPEVVSAANQINKPSQLILEKKFGLQVCVAMLNACEFNQARRQWRYREIYIHSKLLLVDDGFFTLGSANLNQRSMAVDSEINLATNDRRHATELRTRIWSQLTGGLHDGGNCTRQEIKETFKNWGALMKKNKDRQKALSIDPVDKRMEGFIVPLDDGRSSTMRLG</sequence>
<dbReference type="AlphaFoldDB" id="A0A2G8SVS3"/>
<dbReference type="PANTHER" id="PTHR18896:SF76">
    <property type="entry name" value="PHOSPHOLIPASE"/>
    <property type="match status" value="1"/>
</dbReference>
<gene>
    <name evidence="6" type="ORF">CR103_21335</name>
</gene>
<organism evidence="6 7">
    <name type="scientific">Massilia psychrophila</name>
    <dbReference type="NCBI Taxonomy" id="1603353"/>
    <lineage>
        <taxon>Bacteria</taxon>
        <taxon>Pseudomonadati</taxon>
        <taxon>Pseudomonadota</taxon>
        <taxon>Betaproteobacteria</taxon>
        <taxon>Burkholderiales</taxon>
        <taxon>Oxalobacteraceae</taxon>
        <taxon>Telluria group</taxon>
        <taxon>Massilia</taxon>
    </lineage>
</organism>
<dbReference type="EMBL" id="PDOB01000064">
    <property type="protein sequence ID" value="PIL37832.1"/>
    <property type="molecule type" value="Genomic_DNA"/>
</dbReference>
<dbReference type="RefSeq" id="WP_099917919.1">
    <property type="nucleotide sequence ID" value="NZ_BMHS01000050.1"/>
</dbReference>
<dbReference type="SMART" id="SM00155">
    <property type="entry name" value="PLDc"/>
    <property type="match status" value="2"/>
</dbReference>
<dbReference type="Pfam" id="PF13091">
    <property type="entry name" value="PLDc_2"/>
    <property type="match status" value="1"/>
</dbReference>
<evidence type="ECO:0000256" key="3">
    <source>
        <dbReference type="ARBA" id="ARBA00022801"/>
    </source>
</evidence>
<evidence type="ECO:0000313" key="6">
    <source>
        <dbReference type="EMBL" id="PIL37832.1"/>
    </source>
</evidence>
<evidence type="ECO:0000259" key="5">
    <source>
        <dbReference type="PROSITE" id="PS50035"/>
    </source>
</evidence>
<dbReference type="InterPro" id="IPR001736">
    <property type="entry name" value="PLipase_D/transphosphatidylase"/>
</dbReference>
<evidence type="ECO:0000256" key="4">
    <source>
        <dbReference type="ARBA" id="ARBA00023098"/>
    </source>
</evidence>
<accession>A0A2G8SVS3</accession>
<dbReference type="InterPro" id="IPR015679">
    <property type="entry name" value="PLipase_D_fam"/>
</dbReference>
<dbReference type="PROSITE" id="PS50035">
    <property type="entry name" value="PLD"/>
    <property type="match status" value="1"/>
</dbReference>
<keyword evidence="4" id="KW-0443">Lipid metabolism</keyword>
<proteinExistence type="predicted"/>
<keyword evidence="7" id="KW-1185">Reference proteome</keyword>
<reference evidence="6 7" key="1">
    <citation type="submission" date="2017-10" db="EMBL/GenBank/DDBJ databases">
        <title>Massilia psychrophilum sp. nov., a novel purple-pigmented bacterium isolated from Tianshan glacier, Xinjiang Municipality, China.</title>
        <authorList>
            <person name="Wang H."/>
        </authorList>
    </citation>
    <scope>NUCLEOTIDE SEQUENCE [LARGE SCALE GENOMIC DNA]</scope>
    <source>
        <strain evidence="6 7">JCM 30813</strain>
    </source>
</reference>
<evidence type="ECO:0000256" key="2">
    <source>
        <dbReference type="ARBA" id="ARBA00022737"/>
    </source>
</evidence>
<dbReference type="InterPro" id="IPR025202">
    <property type="entry name" value="PLD-like_dom"/>
</dbReference>
<feature type="domain" description="PLD phosphodiesterase" evidence="5">
    <location>
        <begin position="559"/>
        <end position="586"/>
    </location>
</feature>
<protein>
    <submittedName>
        <fullName evidence="6">Phospholipase</fullName>
    </submittedName>
</protein>
<evidence type="ECO:0000313" key="7">
    <source>
        <dbReference type="Proteomes" id="UP000228593"/>
    </source>
</evidence>
<dbReference type="OrthoDB" id="8828485at2"/>
<dbReference type="PANTHER" id="PTHR18896">
    <property type="entry name" value="PHOSPHOLIPASE D"/>
    <property type="match status" value="1"/>
</dbReference>
<name>A0A2G8SVS3_9BURK</name>
<comment type="caution">
    <text evidence="6">The sequence shown here is derived from an EMBL/GenBank/DDBJ whole genome shotgun (WGS) entry which is preliminary data.</text>
</comment>
<keyword evidence="2" id="KW-0677">Repeat</keyword>
<dbReference type="GO" id="GO:0004630">
    <property type="term" value="F:phospholipase D activity"/>
    <property type="evidence" value="ECO:0007669"/>
    <property type="project" value="UniProtKB-EC"/>
</dbReference>
<keyword evidence="3" id="KW-0378">Hydrolase</keyword>